<comment type="similarity">
    <text evidence="1">Belongs to the LysR transcriptional regulatory family.</text>
</comment>
<sequence length="302" mass="32187">MELRHLRYFVAVAEERHVTRAAERLGMQQPPLSQQIRALEAELGVQLLRRRPRGVEPTEAGLAFLGEAQAILARLAAATATARRIAAGEQGRLAVGVPPTAPFHPFVPGVIRSFREAWPLVTLTLEECLRAELVERLQDGRLDIAFFRAEAALPEGLVLHRLLEEPMVAALPAGHPLAAEAGPALTLAALAGETFIAYARQQGPALFEAMLAGCLAAGFSPRLGQEAPRVTSALSLVAAGLGVTLVPASTRRVALEGLAYRKLAGEAVPRAVLAIVARRDGGSAAARNFLALVRQEARKARD</sequence>
<evidence type="ECO:0000256" key="4">
    <source>
        <dbReference type="ARBA" id="ARBA00023163"/>
    </source>
</evidence>
<evidence type="ECO:0000259" key="5">
    <source>
        <dbReference type="PROSITE" id="PS50931"/>
    </source>
</evidence>
<dbReference type="Gene3D" id="1.10.10.10">
    <property type="entry name" value="Winged helix-like DNA-binding domain superfamily/Winged helix DNA-binding domain"/>
    <property type="match status" value="1"/>
</dbReference>
<dbReference type="Pfam" id="PF00126">
    <property type="entry name" value="HTH_1"/>
    <property type="match status" value="1"/>
</dbReference>
<dbReference type="InterPro" id="IPR037410">
    <property type="entry name" value="BudR_PBP2"/>
</dbReference>
<dbReference type="FunFam" id="1.10.10.10:FF:000001">
    <property type="entry name" value="LysR family transcriptional regulator"/>
    <property type="match status" value="1"/>
</dbReference>
<dbReference type="RefSeq" id="WP_133289190.1">
    <property type="nucleotide sequence ID" value="NZ_SMSJ01000015.1"/>
</dbReference>
<reference evidence="6 7" key="1">
    <citation type="journal article" date="2016" name="J. Microbiol.">
        <title>Dankookia rubra gen. nov., sp. nov., an alphaproteobacterium isolated from sediment of a shallow stream.</title>
        <authorList>
            <person name="Kim W.H."/>
            <person name="Kim D.H."/>
            <person name="Kang K."/>
            <person name="Ahn T.Y."/>
        </authorList>
    </citation>
    <scope>NUCLEOTIDE SEQUENCE [LARGE SCALE GENOMIC DNA]</scope>
    <source>
        <strain evidence="6 7">JCM30602</strain>
    </source>
</reference>
<evidence type="ECO:0000256" key="3">
    <source>
        <dbReference type="ARBA" id="ARBA00023125"/>
    </source>
</evidence>
<dbReference type="EMBL" id="SMSJ01000015">
    <property type="protein sequence ID" value="TDH62038.1"/>
    <property type="molecule type" value="Genomic_DNA"/>
</dbReference>
<dbReference type="Pfam" id="PF03466">
    <property type="entry name" value="LysR_substrate"/>
    <property type="match status" value="1"/>
</dbReference>
<dbReference type="InterPro" id="IPR036388">
    <property type="entry name" value="WH-like_DNA-bd_sf"/>
</dbReference>
<dbReference type="CDD" id="cd08451">
    <property type="entry name" value="PBP2_BudR"/>
    <property type="match status" value="1"/>
</dbReference>
<dbReference type="SUPFAM" id="SSF46785">
    <property type="entry name" value="Winged helix' DNA-binding domain"/>
    <property type="match status" value="1"/>
</dbReference>
<feature type="domain" description="HTH lysR-type" evidence="5">
    <location>
        <begin position="1"/>
        <end position="58"/>
    </location>
</feature>
<dbReference type="PROSITE" id="PS50931">
    <property type="entry name" value="HTH_LYSR"/>
    <property type="match status" value="1"/>
</dbReference>
<dbReference type="PANTHER" id="PTHR30346:SF30">
    <property type="entry name" value="SMALL NEUTRAL PROTEASE REGULATORY PROTEIN"/>
    <property type="match status" value="1"/>
</dbReference>
<evidence type="ECO:0000313" key="7">
    <source>
        <dbReference type="Proteomes" id="UP000295096"/>
    </source>
</evidence>
<accession>A0A4R5QH13</accession>
<dbReference type="GO" id="GO:0032993">
    <property type="term" value="C:protein-DNA complex"/>
    <property type="evidence" value="ECO:0007669"/>
    <property type="project" value="TreeGrafter"/>
</dbReference>
<dbReference type="Gene3D" id="3.40.190.10">
    <property type="entry name" value="Periplasmic binding protein-like II"/>
    <property type="match status" value="2"/>
</dbReference>
<dbReference type="Proteomes" id="UP000295096">
    <property type="component" value="Unassembled WGS sequence"/>
</dbReference>
<proteinExistence type="inferred from homology"/>
<dbReference type="InterPro" id="IPR005119">
    <property type="entry name" value="LysR_subst-bd"/>
</dbReference>
<keyword evidence="2" id="KW-0805">Transcription regulation</keyword>
<dbReference type="PANTHER" id="PTHR30346">
    <property type="entry name" value="TRANSCRIPTIONAL DUAL REGULATOR HCAR-RELATED"/>
    <property type="match status" value="1"/>
</dbReference>
<keyword evidence="4" id="KW-0804">Transcription</keyword>
<dbReference type="PRINTS" id="PR00039">
    <property type="entry name" value="HTHLYSR"/>
</dbReference>
<evidence type="ECO:0000256" key="1">
    <source>
        <dbReference type="ARBA" id="ARBA00009437"/>
    </source>
</evidence>
<dbReference type="OrthoDB" id="9811588at2"/>
<evidence type="ECO:0000313" key="6">
    <source>
        <dbReference type="EMBL" id="TDH62038.1"/>
    </source>
</evidence>
<dbReference type="AlphaFoldDB" id="A0A4R5QH13"/>
<dbReference type="InterPro" id="IPR036390">
    <property type="entry name" value="WH_DNA-bd_sf"/>
</dbReference>
<dbReference type="GO" id="GO:0003700">
    <property type="term" value="F:DNA-binding transcription factor activity"/>
    <property type="evidence" value="ECO:0007669"/>
    <property type="project" value="InterPro"/>
</dbReference>
<protein>
    <submittedName>
        <fullName evidence="6">LysR family transcriptional regulator</fullName>
    </submittedName>
</protein>
<keyword evidence="7" id="KW-1185">Reference proteome</keyword>
<dbReference type="InterPro" id="IPR000847">
    <property type="entry name" value="LysR_HTH_N"/>
</dbReference>
<keyword evidence="3" id="KW-0238">DNA-binding</keyword>
<comment type="caution">
    <text evidence="6">The sequence shown here is derived from an EMBL/GenBank/DDBJ whole genome shotgun (WGS) entry which is preliminary data.</text>
</comment>
<organism evidence="6 7">
    <name type="scientific">Dankookia rubra</name>
    <dbReference type="NCBI Taxonomy" id="1442381"/>
    <lineage>
        <taxon>Bacteria</taxon>
        <taxon>Pseudomonadati</taxon>
        <taxon>Pseudomonadota</taxon>
        <taxon>Alphaproteobacteria</taxon>
        <taxon>Acetobacterales</taxon>
        <taxon>Roseomonadaceae</taxon>
        <taxon>Dankookia</taxon>
    </lineage>
</organism>
<evidence type="ECO:0000256" key="2">
    <source>
        <dbReference type="ARBA" id="ARBA00023015"/>
    </source>
</evidence>
<gene>
    <name evidence="6" type="ORF">E2C06_13810</name>
</gene>
<dbReference type="GO" id="GO:0003677">
    <property type="term" value="F:DNA binding"/>
    <property type="evidence" value="ECO:0007669"/>
    <property type="project" value="UniProtKB-KW"/>
</dbReference>
<name>A0A4R5QH13_9PROT</name>
<dbReference type="SUPFAM" id="SSF53850">
    <property type="entry name" value="Periplasmic binding protein-like II"/>
    <property type="match status" value="1"/>
</dbReference>